<keyword evidence="5" id="KW-1185">Reference proteome</keyword>
<keyword evidence="1 3" id="KW-0663">Pyridoxal phosphate</keyword>
<evidence type="ECO:0000256" key="2">
    <source>
        <dbReference type="ARBA" id="ARBA00037999"/>
    </source>
</evidence>
<reference evidence="4 5" key="1">
    <citation type="submission" date="2021-03" db="EMBL/GenBank/DDBJ databases">
        <title>Genomic Encyclopedia of Type Strains, Phase III (KMG-III): the genomes of soil and plant-associated and newly described type strains.</title>
        <authorList>
            <person name="Whitman W."/>
        </authorList>
    </citation>
    <scope>NUCLEOTIDE SEQUENCE [LARGE SCALE GENOMIC DNA]</scope>
    <source>
        <strain evidence="4 5">IMMIB AFH-6</strain>
    </source>
</reference>
<dbReference type="Gene3D" id="3.40.640.10">
    <property type="entry name" value="Type I PLP-dependent aspartate aminotransferase-like (Major domain)"/>
    <property type="match status" value="1"/>
</dbReference>
<evidence type="ECO:0000256" key="3">
    <source>
        <dbReference type="RuleBase" id="RU004508"/>
    </source>
</evidence>
<gene>
    <name evidence="4" type="ORF">J2851_004165</name>
</gene>
<dbReference type="Pfam" id="PF01041">
    <property type="entry name" value="DegT_DnrJ_EryC1"/>
    <property type="match status" value="1"/>
</dbReference>
<comment type="similarity">
    <text evidence="2 3">Belongs to the DegT/DnrJ/EryC1 family.</text>
</comment>
<dbReference type="PANTHER" id="PTHR30244:SF36">
    <property type="entry name" value="3-OXO-GLUCOSE-6-PHOSPHATE:GLUTAMATE AMINOTRANSFERASE"/>
    <property type="match status" value="1"/>
</dbReference>
<dbReference type="PIRSF" id="PIRSF000390">
    <property type="entry name" value="PLP_StrS"/>
    <property type="match status" value="1"/>
</dbReference>
<evidence type="ECO:0000313" key="5">
    <source>
        <dbReference type="Proteomes" id="UP000781958"/>
    </source>
</evidence>
<dbReference type="EMBL" id="JAGINP010000015">
    <property type="protein sequence ID" value="MBP2294376.1"/>
    <property type="molecule type" value="Genomic_DNA"/>
</dbReference>
<dbReference type="SUPFAM" id="SSF53383">
    <property type="entry name" value="PLP-dependent transferases"/>
    <property type="match status" value="1"/>
</dbReference>
<dbReference type="InterPro" id="IPR015421">
    <property type="entry name" value="PyrdxlP-dep_Trfase_major"/>
</dbReference>
<comment type="caution">
    <text evidence="4">The sequence shown here is derived from an EMBL/GenBank/DDBJ whole genome shotgun (WGS) entry which is preliminary data.</text>
</comment>
<name>A0ABS4SP87_9PROT</name>
<dbReference type="CDD" id="cd00616">
    <property type="entry name" value="AHBA_syn"/>
    <property type="match status" value="1"/>
</dbReference>
<dbReference type="RefSeq" id="WP_209768547.1">
    <property type="nucleotide sequence ID" value="NZ_JAGINP010000015.1"/>
</dbReference>
<accession>A0ABS4SP87</accession>
<dbReference type="Proteomes" id="UP000781958">
    <property type="component" value="Unassembled WGS sequence"/>
</dbReference>
<evidence type="ECO:0000313" key="4">
    <source>
        <dbReference type="EMBL" id="MBP2294376.1"/>
    </source>
</evidence>
<dbReference type="PANTHER" id="PTHR30244">
    <property type="entry name" value="TRANSAMINASE"/>
    <property type="match status" value="1"/>
</dbReference>
<organism evidence="4 5">
    <name type="scientific">Azospirillum rugosum</name>
    <dbReference type="NCBI Taxonomy" id="416170"/>
    <lineage>
        <taxon>Bacteria</taxon>
        <taxon>Pseudomonadati</taxon>
        <taxon>Pseudomonadota</taxon>
        <taxon>Alphaproteobacteria</taxon>
        <taxon>Rhodospirillales</taxon>
        <taxon>Azospirillaceae</taxon>
        <taxon>Azospirillum</taxon>
    </lineage>
</organism>
<evidence type="ECO:0000256" key="1">
    <source>
        <dbReference type="ARBA" id="ARBA00022898"/>
    </source>
</evidence>
<proteinExistence type="inferred from homology"/>
<dbReference type="InterPro" id="IPR000653">
    <property type="entry name" value="DegT/StrS_aminotransferase"/>
</dbReference>
<sequence>MTNTVIPQTDPKAAYLEQRSAIDQAITRVLESGWYILGREVSAFEQEFAAFNGAAHGIGVANGTDALVLGLRALGVGPGDAVVTVSHTAVATVAAVELTGALPVLVDVDACHGMDPDQLEEVLNGRLAGGARLSSPVKAIVPVHLYGHPVALDRIMDIAARFGVPVLEDCSQAHGATFDGRIVGTFGAIAAFSLYPTKNLGALGDGGVLVTNDAALAERLRHLREYGWKERYISHDAGHNSRLDELQAAILRVKLERLGAHNARRQAIAEAYDRGLDGLPLDLPRRRPNTVPVFHQYVVTTPNRDALRTALQARGVMTNIHYPAPVHLQPAYRDRLPLGPGGLPQTERMAGLVLSLPMYPQLGDEAVASVVAALRDVAPTL</sequence>
<dbReference type="InterPro" id="IPR015424">
    <property type="entry name" value="PyrdxlP-dep_Trfase"/>
</dbReference>
<dbReference type="InterPro" id="IPR015422">
    <property type="entry name" value="PyrdxlP-dep_Trfase_small"/>
</dbReference>
<dbReference type="Gene3D" id="3.90.1150.10">
    <property type="entry name" value="Aspartate Aminotransferase, domain 1"/>
    <property type="match status" value="1"/>
</dbReference>
<protein>
    <submittedName>
        <fullName evidence="4">dTDP-4-amino-4,6-dideoxygalactose transaminase</fullName>
    </submittedName>
</protein>